<name>A0A366F8Z4_9HYPH</name>
<dbReference type="EMBL" id="QNRK01000018">
    <property type="protein sequence ID" value="RBP10596.1"/>
    <property type="molecule type" value="Genomic_DNA"/>
</dbReference>
<proteinExistence type="predicted"/>
<dbReference type="Proteomes" id="UP000253529">
    <property type="component" value="Unassembled WGS sequence"/>
</dbReference>
<sequence length="203" mass="22605">MGSIISTSDRHFLHMNVLLRHASGRSGEAESDIETILTEAATGKRRIWVNSIMFAEMRPSAFVAGRFAALAEFTRYLRSIATFVTPDPNCMLRAARLRDVRWQRPAALRRPDEQPRFLSLLDAIQMSSALWVKETAGVADLEFLAFEDFGADEANEGGWLSLLRLQDYADELPVDSDGLAAVRLPRAEPVLRSNALRQSAEVG</sequence>
<evidence type="ECO:0000313" key="2">
    <source>
        <dbReference type="Proteomes" id="UP000253529"/>
    </source>
</evidence>
<protein>
    <submittedName>
        <fullName evidence="1">Uncharacterized protein</fullName>
    </submittedName>
</protein>
<gene>
    <name evidence="1" type="ORF">DFR50_11882</name>
</gene>
<accession>A0A366F8Z4</accession>
<keyword evidence="2" id="KW-1185">Reference proteome</keyword>
<organism evidence="1 2">
    <name type="scientific">Roseiarcus fermentans</name>
    <dbReference type="NCBI Taxonomy" id="1473586"/>
    <lineage>
        <taxon>Bacteria</taxon>
        <taxon>Pseudomonadati</taxon>
        <taxon>Pseudomonadota</taxon>
        <taxon>Alphaproteobacteria</taxon>
        <taxon>Hyphomicrobiales</taxon>
        <taxon>Roseiarcaceae</taxon>
        <taxon>Roseiarcus</taxon>
    </lineage>
</organism>
<reference evidence="1 2" key="1">
    <citation type="submission" date="2018-06" db="EMBL/GenBank/DDBJ databases">
        <title>Genomic Encyclopedia of Type Strains, Phase IV (KMG-IV): sequencing the most valuable type-strain genomes for metagenomic binning, comparative biology and taxonomic classification.</title>
        <authorList>
            <person name="Goeker M."/>
        </authorList>
    </citation>
    <scope>NUCLEOTIDE SEQUENCE [LARGE SCALE GENOMIC DNA]</scope>
    <source>
        <strain evidence="1 2">DSM 24875</strain>
    </source>
</reference>
<dbReference type="AlphaFoldDB" id="A0A366F8Z4"/>
<comment type="caution">
    <text evidence="1">The sequence shown here is derived from an EMBL/GenBank/DDBJ whole genome shotgun (WGS) entry which is preliminary data.</text>
</comment>
<evidence type="ECO:0000313" key="1">
    <source>
        <dbReference type="EMBL" id="RBP10596.1"/>
    </source>
</evidence>